<protein>
    <submittedName>
        <fullName evidence="2">Uncharacterized protein</fullName>
    </submittedName>
</protein>
<dbReference type="HOGENOM" id="CLU_811597_0_0_1"/>
<sequence>MVEKSTKKDSISHHPNAEAFLQALSEREGTPNVAAVLLEVFKPQEWFSEESKAEILDILSNLKLDTVCSSYGNFRKVRDCLKQVNLTGERISWDPDRGYEGLLPSYEAVEATRIVGSKIGGFGTLPQTIDKLIKRGKMHFLLENPDDRKTPIHEFWVKRVKEDDEERQRNSVPRTRDDSKNENSKTGGQKDTHHDAFSEDEASDEDEKDDQGDQSVDDNEDLSDTTSDEEDMDDDITEAKDNTLSSKILSSKLFISMVSDAMSNAGLPVHNRHIQTTVKSRALRDALQEAIANAVKLDSDVHRQKNEARLNVRGGNGGKKRRASSSAVAERRKSARSAAKKR</sequence>
<dbReference type="Proteomes" id="UP000030651">
    <property type="component" value="Unassembled WGS sequence"/>
</dbReference>
<gene>
    <name evidence="2" type="ORF">PFICI_09426</name>
</gene>
<accession>W3X0A8</accession>
<dbReference type="GeneID" id="19274439"/>
<dbReference type="EMBL" id="KI912114">
    <property type="protein sequence ID" value="ETS79573.1"/>
    <property type="molecule type" value="Genomic_DNA"/>
</dbReference>
<dbReference type="InParanoid" id="W3X0A8"/>
<feature type="compositionally biased region" description="Acidic residues" evidence="1">
    <location>
        <begin position="198"/>
        <end position="236"/>
    </location>
</feature>
<keyword evidence="3" id="KW-1185">Reference proteome</keyword>
<dbReference type="KEGG" id="pfy:PFICI_09426"/>
<evidence type="ECO:0000256" key="1">
    <source>
        <dbReference type="SAM" id="MobiDB-lite"/>
    </source>
</evidence>
<feature type="region of interest" description="Disordered" evidence="1">
    <location>
        <begin position="161"/>
        <end position="239"/>
    </location>
</feature>
<organism evidence="2 3">
    <name type="scientific">Pestalotiopsis fici (strain W106-1 / CGMCC3.15140)</name>
    <dbReference type="NCBI Taxonomy" id="1229662"/>
    <lineage>
        <taxon>Eukaryota</taxon>
        <taxon>Fungi</taxon>
        <taxon>Dikarya</taxon>
        <taxon>Ascomycota</taxon>
        <taxon>Pezizomycotina</taxon>
        <taxon>Sordariomycetes</taxon>
        <taxon>Xylariomycetidae</taxon>
        <taxon>Amphisphaeriales</taxon>
        <taxon>Sporocadaceae</taxon>
        <taxon>Pestalotiopsis</taxon>
    </lineage>
</organism>
<evidence type="ECO:0000313" key="2">
    <source>
        <dbReference type="EMBL" id="ETS79573.1"/>
    </source>
</evidence>
<proteinExistence type="predicted"/>
<feature type="compositionally biased region" description="Basic residues" evidence="1">
    <location>
        <begin position="333"/>
        <end position="342"/>
    </location>
</feature>
<dbReference type="AlphaFoldDB" id="W3X0A8"/>
<name>W3X0A8_PESFW</name>
<feature type="region of interest" description="Disordered" evidence="1">
    <location>
        <begin position="305"/>
        <end position="342"/>
    </location>
</feature>
<reference evidence="3" key="1">
    <citation type="journal article" date="2015" name="BMC Genomics">
        <title>Genomic and transcriptomic analysis of the endophytic fungus Pestalotiopsis fici reveals its lifestyle and high potential for synthesis of natural products.</title>
        <authorList>
            <person name="Wang X."/>
            <person name="Zhang X."/>
            <person name="Liu L."/>
            <person name="Xiang M."/>
            <person name="Wang W."/>
            <person name="Sun X."/>
            <person name="Che Y."/>
            <person name="Guo L."/>
            <person name="Liu G."/>
            <person name="Guo L."/>
            <person name="Wang C."/>
            <person name="Yin W.B."/>
            <person name="Stadler M."/>
            <person name="Zhang X."/>
            <person name="Liu X."/>
        </authorList>
    </citation>
    <scope>NUCLEOTIDE SEQUENCE [LARGE SCALE GENOMIC DNA]</scope>
    <source>
        <strain evidence="3">W106-1 / CGMCC3.15140</strain>
    </source>
</reference>
<dbReference type="OrthoDB" id="4779908at2759"/>
<dbReference type="RefSeq" id="XP_007836198.1">
    <property type="nucleotide sequence ID" value="XM_007838007.1"/>
</dbReference>
<evidence type="ECO:0000313" key="3">
    <source>
        <dbReference type="Proteomes" id="UP000030651"/>
    </source>
</evidence>
<feature type="compositionally biased region" description="Basic and acidic residues" evidence="1">
    <location>
        <begin position="161"/>
        <end position="197"/>
    </location>
</feature>